<reference evidence="2 3" key="1">
    <citation type="journal article" date="2013" name="Genome Biol.">
        <title>Draft genome of the mountain pine beetle, Dendroctonus ponderosae Hopkins, a major forest pest.</title>
        <authorList>
            <person name="Keeling C.I."/>
            <person name="Yuen M.M."/>
            <person name="Liao N.Y."/>
            <person name="Docking T.R."/>
            <person name="Chan S.K."/>
            <person name="Taylor G.A."/>
            <person name="Palmquist D.L."/>
            <person name="Jackman S.D."/>
            <person name="Nguyen A."/>
            <person name="Li M."/>
            <person name="Henderson H."/>
            <person name="Janes J.K."/>
            <person name="Zhao Y."/>
            <person name="Pandoh P."/>
            <person name="Moore R."/>
            <person name="Sperling F.A."/>
            <person name="Huber D.P."/>
            <person name="Birol I."/>
            <person name="Jones S.J."/>
            <person name="Bohlmann J."/>
        </authorList>
    </citation>
    <scope>NUCLEOTIDE SEQUENCE</scope>
</reference>
<dbReference type="InterPro" id="IPR000477">
    <property type="entry name" value="RT_dom"/>
</dbReference>
<organism evidence="2 3">
    <name type="scientific">Dendroctonus ponderosae</name>
    <name type="common">Mountain pine beetle</name>
    <dbReference type="NCBI Taxonomy" id="77166"/>
    <lineage>
        <taxon>Eukaryota</taxon>
        <taxon>Metazoa</taxon>
        <taxon>Ecdysozoa</taxon>
        <taxon>Arthropoda</taxon>
        <taxon>Hexapoda</taxon>
        <taxon>Insecta</taxon>
        <taxon>Pterygota</taxon>
        <taxon>Neoptera</taxon>
        <taxon>Endopterygota</taxon>
        <taxon>Coleoptera</taxon>
        <taxon>Polyphaga</taxon>
        <taxon>Cucujiformia</taxon>
        <taxon>Curculionidae</taxon>
        <taxon>Scolytinae</taxon>
        <taxon>Dendroctonus</taxon>
    </lineage>
</organism>
<dbReference type="STRING" id="77166.U4USI0"/>
<dbReference type="PANTHER" id="PTHR36688:SF1">
    <property type="entry name" value="ENDONUCLEASE_EXONUCLEASE_PHOSPHATASE DOMAIN-CONTAINING PROTEIN"/>
    <property type="match status" value="1"/>
</dbReference>
<evidence type="ECO:0000313" key="3">
    <source>
        <dbReference type="Proteomes" id="UP000030742"/>
    </source>
</evidence>
<sequence length="273" mass="31170">MRVDESVGHPVDPDFISLPSYCNKQAEDGQMECDRVPEIEKWKTHLQESGFMAGPLSLSQSVQTRTTARDRLGAALVILQRIQKHIDPLLIPQQAGFRPEKSCTGQVLNLTEHIEEGFQNNKITGAEFIDLTAAYDTINHKTLLIKVYKTTKDYRLTKAVQSILQNRRFYVELQNRKSRWRTKRNGLPQGISAFHLNTHKAHNKLNVSWEGKELEYAKTPKYLGVILDRTLTYKQHCHQTRQEVVARNSLVQKLAGSKWGAKPQVLRTSAQAL</sequence>
<dbReference type="Proteomes" id="UP000030742">
    <property type="component" value="Unassembled WGS sequence"/>
</dbReference>
<accession>U4USI0</accession>
<dbReference type="InterPro" id="IPR052560">
    <property type="entry name" value="RdDP_mobile_element"/>
</dbReference>
<name>U4USI0_DENPD</name>
<gene>
    <name evidence="2" type="ORF">D910_00933</name>
</gene>
<dbReference type="Pfam" id="PF00078">
    <property type="entry name" value="RVT_1"/>
    <property type="match status" value="1"/>
</dbReference>
<protein>
    <recommendedName>
        <fullName evidence="1">Reverse transcriptase domain-containing protein</fullName>
    </recommendedName>
</protein>
<feature type="non-terminal residue" evidence="2">
    <location>
        <position position="273"/>
    </location>
</feature>
<dbReference type="AlphaFoldDB" id="U4USI0"/>
<dbReference type="PANTHER" id="PTHR36688">
    <property type="entry name" value="ENDO/EXONUCLEASE/PHOSPHATASE DOMAIN-CONTAINING PROTEIN"/>
    <property type="match status" value="1"/>
</dbReference>
<dbReference type="EMBL" id="KI209649">
    <property type="protein sequence ID" value="ERL96072.1"/>
    <property type="molecule type" value="Genomic_DNA"/>
</dbReference>
<evidence type="ECO:0000259" key="1">
    <source>
        <dbReference type="Pfam" id="PF00078"/>
    </source>
</evidence>
<proteinExistence type="predicted"/>
<feature type="domain" description="Reverse transcriptase" evidence="1">
    <location>
        <begin position="77"/>
        <end position="192"/>
    </location>
</feature>
<evidence type="ECO:0000313" key="2">
    <source>
        <dbReference type="EMBL" id="ERL96072.1"/>
    </source>
</evidence>